<dbReference type="GO" id="GO:0016811">
    <property type="term" value="F:hydrolase activity, acting on carbon-nitrogen (but not peptide) bonds, in linear amides"/>
    <property type="evidence" value="ECO:0007669"/>
    <property type="project" value="TreeGrafter"/>
</dbReference>
<evidence type="ECO:0000259" key="1">
    <source>
        <dbReference type="PROSITE" id="PS50263"/>
    </source>
</evidence>
<evidence type="ECO:0000313" key="2">
    <source>
        <dbReference type="EMBL" id="BCL61791.1"/>
    </source>
</evidence>
<dbReference type="InterPro" id="IPR003010">
    <property type="entry name" value="C-N_Hydrolase"/>
</dbReference>
<sequence>MVEKKFSTQNDNLTVGIANINSEAGNLQANQAAVVSALDQFLSEKVNIAIFPEFCLSGYFFEPEGDCQTFMENATFEKLSSWLNDLTARYINDTLQVIVLNGLEKVSTEQGYFYDTTLLLDKNGYSLSPEKTYKKTFLPSFEKKFCRSGINDTLVMETLWGKFGVLTCYDVCFAPLINDLVYNHQIDGLIVTAAWRKQGERMYPELGIKDSTYHQTQWETILPALAGQNQIWLMAANSVGPHSIKGLDYCGRSGTWAPSGINMIMGSDSEEQLLILHNIDIQGTLSNEREPFGVLRDYSELACNRGK</sequence>
<dbReference type="Pfam" id="PF00795">
    <property type="entry name" value="CN_hydrolase"/>
    <property type="match status" value="1"/>
</dbReference>
<evidence type="ECO:0000313" key="3">
    <source>
        <dbReference type="Proteomes" id="UP000826725"/>
    </source>
</evidence>
<protein>
    <recommendedName>
        <fullName evidence="1">CN hydrolase domain-containing protein</fullName>
    </recommendedName>
</protein>
<proteinExistence type="predicted"/>
<gene>
    <name evidence="2" type="ORF">DGMP_24840</name>
</gene>
<dbReference type="KEGG" id="dbk:DGMP_24840"/>
<dbReference type="AlphaFoldDB" id="A0A8D5JS68"/>
<name>A0A8D5JS68_9BACT</name>
<dbReference type="RefSeq" id="WP_228854215.1">
    <property type="nucleotide sequence ID" value="NZ_AP024086.1"/>
</dbReference>
<dbReference type="PANTHER" id="PTHR43674">
    <property type="entry name" value="NITRILASE C965.09-RELATED"/>
    <property type="match status" value="1"/>
</dbReference>
<dbReference type="CDD" id="cd07197">
    <property type="entry name" value="nitrilase"/>
    <property type="match status" value="1"/>
</dbReference>
<keyword evidence="3" id="KW-1185">Reference proteome</keyword>
<dbReference type="Proteomes" id="UP000826725">
    <property type="component" value="Chromosome"/>
</dbReference>
<organism evidence="2 3">
    <name type="scientific">Desulfomarina profundi</name>
    <dbReference type="NCBI Taxonomy" id="2772557"/>
    <lineage>
        <taxon>Bacteria</taxon>
        <taxon>Pseudomonadati</taxon>
        <taxon>Thermodesulfobacteriota</taxon>
        <taxon>Desulfobulbia</taxon>
        <taxon>Desulfobulbales</taxon>
        <taxon>Desulfobulbaceae</taxon>
        <taxon>Desulfomarina</taxon>
    </lineage>
</organism>
<dbReference type="InterPro" id="IPR050345">
    <property type="entry name" value="Aliph_Amidase/BUP"/>
</dbReference>
<accession>A0A8D5JS68</accession>
<dbReference type="PANTHER" id="PTHR43674:SF2">
    <property type="entry name" value="BETA-UREIDOPROPIONASE"/>
    <property type="match status" value="1"/>
</dbReference>
<dbReference type="EMBL" id="AP024086">
    <property type="protein sequence ID" value="BCL61791.1"/>
    <property type="molecule type" value="Genomic_DNA"/>
</dbReference>
<feature type="domain" description="CN hydrolase" evidence="1">
    <location>
        <begin position="13"/>
        <end position="281"/>
    </location>
</feature>
<dbReference type="PROSITE" id="PS50263">
    <property type="entry name" value="CN_HYDROLASE"/>
    <property type="match status" value="1"/>
</dbReference>
<reference evidence="2" key="1">
    <citation type="submission" date="2020-09" db="EMBL/GenBank/DDBJ databases">
        <title>Desulfogranum mesoprofundum gen. nov., sp. nov., a novel mesophilic, sulfate-reducing chemolithoautotroph isolated from a deep-sea hydrothermal vent chimney in the Suiyo Seamount.</title>
        <authorList>
            <person name="Hashimoto Y."/>
            <person name="Nakagawa S."/>
        </authorList>
    </citation>
    <scope>NUCLEOTIDE SEQUENCE</scope>
    <source>
        <strain evidence="2">KT2</strain>
    </source>
</reference>